<proteinExistence type="predicted"/>
<dbReference type="InterPro" id="IPR011059">
    <property type="entry name" value="Metal-dep_hydrolase_composite"/>
</dbReference>
<dbReference type="EMBL" id="SCWA01000007">
    <property type="protein sequence ID" value="TDL98008.1"/>
    <property type="molecule type" value="Genomic_DNA"/>
</dbReference>
<keyword evidence="3" id="KW-1185">Reference proteome</keyword>
<dbReference type="InterPro" id="IPR033932">
    <property type="entry name" value="YtcJ-like"/>
</dbReference>
<keyword evidence="2" id="KW-0378">Hydrolase</keyword>
<dbReference type="Gene3D" id="3.20.20.140">
    <property type="entry name" value="Metal-dependent hydrolases"/>
    <property type="match status" value="1"/>
</dbReference>
<accession>A0A4R6BE44</accession>
<dbReference type="Gene3D" id="2.30.40.10">
    <property type="entry name" value="Urease, subunit C, domain 1"/>
    <property type="match status" value="1"/>
</dbReference>
<dbReference type="InterPro" id="IPR013108">
    <property type="entry name" value="Amidohydro_3"/>
</dbReference>
<dbReference type="SUPFAM" id="SSF51556">
    <property type="entry name" value="Metallo-dependent hydrolases"/>
    <property type="match status" value="1"/>
</dbReference>
<organism evidence="2 3">
    <name type="scientific">Macrococcus brunensis</name>
    <dbReference type="NCBI Taxonomy" id="198483"/>
    <lineage>
        <taxon>Bacteria</taxon>
        <taxon>Bacillati</taxon>
        <taxon>Bacillota</taxon>
        <taxon>Bacilli</taxon>
        <taxon>Bacillales</taxon>
        <taxon>Staphylococcaceae</taxon>
        <taxon>Macrococcus</taxon>
    </lineage>
</organism>
<dbReference type="GO" id="GO:0016810">
    <property type="term" value="F:hydrolase activity, acting on carbon-nitrogen (but not peptide) bonds"/>
    <property type="evidence" value="ECO:0007669"/>
    <property type="project" value="InterPro"/>
</dbReference>
<reference evidence="2 3" key="1">
    <citation type="submission" date="2019-01" db="EMBL/GenBank/DDBJ databases">
        <title>Draft genome sequences of the type strains of six Macrococcus species.</title>
        <authorList>
            <person name="Mazhar S."/>
            <person name="Altermann E."/>
            <person name="Hill C."/>
            <person name="Mcauliffe O."/>
        </authorList>
    </citation>
    <scope>NUCLEOTIDE SEQUENCE [LARGE SCALE GENOMIC DNA]</scope>
    <source>
        <strain evidence="2 3">CCM4811</strain>
    </source>
</reference>
<dbReference type="Gene3D" id="3.10.310.70">
    <property type="match status" value="1"/>
</dbReference>
<dbReference type="OrthoDB" id="9767366at2"/>
<comment type="caution">
    <text evidence="2">The sequence shown here is derived from an EMBL/GenBank/DDBJ whole genome shotgun (WGS) entry which is preliminary data.</text>
</comment>
<dbReference type="PANTHER" id="PTHR22642:SF2">
    <property type="entry name" value="PROTEIN LONG AFTER FAR-RED 3"/>
    <property type="match status" value="1"/>
</dbReference>
<gene>
    <name evidence="2" type="ORF">ERX27_04855</name>
</gene>
<dbReference type="PANTHER" id="PTHR22642">
    <property type="entry name" value="IMIDAZOLONEPROPIONASE"/>
    <property type="match status" value="1"/>
</dbReference>
<evidence type="ECO:0000313" key="3">
    <source>
        <dbReference type="Proteomes" id="UP000295310"/>
    </source>
</evidence>
<evidence type="ECO:0000259" key="1">
    <source>
        <dbReference type="Pfam" id="PF07969"/>
    </source>
</evidence>
<protein>
    <submittedName>
        <fullName evidence="2">Amidohydrolase</fullName>
    </submittedName>
</protein>
<dbReference type="SUPFAM" id="SSF51338">
    <property type="entry name" value="Composite domain of metallo-dependent hydrolases"/>
    <property type="match status" value="1"/>
</dbReference>
<evidence type="ECO:0000313" key="2">
    <source>
        <dbReference type="EMBL" id="TDL98008.1"/>
    </source>
</evidence>
<dbReference type="Pfam" id="PF07969">
    <property type="entry name" value="Amidohydro_3"/>
    <property type="match status" value="1"/>
</dbReference>
<dbReference type="AlphaFoldDB" id="A0A4R6BE44"/>
<name>A0A4R6BE44_9STAP</name>
<dbReference type="InterPro" id="IPR032466">
    <property type="entry name" value="Metal_Hydrolase"/>
</dbReference>
<dbReference type="RefSeq" id="WP_133431712.1">
    <property type="nucleotide sequence ID" value="NZ_SCWA01000007.1"/>
</dbReference>
<dbReference type="CDD" id="cd01300">
    <property type="entry name" value="YtcJ_like"/>
    <property type="match status" value="1"/>
</dbReference>
<sequence>MKLFYGGTIYTMQQEDHKVKAVLVEGNRIKALYDEVPEIEAEYFDLQGAVMFPGFVDTHIHLVGTGMALGSVNFKDDTSIEEVKEQLRNAARQLPSESWLVCEGYNDNQLNYRLTRNEIDELADCRVIIKRVCRHAAIVNSAALKAMNIQDDVEDMDAGHFEKIEGRLNGWVHDHAMDLFVNASLNETVDSLKRHMERAAYEMHAVGLTGIHTEDLGYYNSPDNVFTAYTQVFGKNKIQLRLNLLRHYSVFEDLADYPFTDWLKKDAMKFYADGALGGRTALFREPYSDQSDTNGLAIFSQEELEEQVQRARRHNATVAVHIIGDKACEMVLDAIEKYPPISGHDRLIHVSFLSPDLIGRMKNMPVICDVQPLFATSDFPWAIDRVGEKRSRYAYAWKSLVEAGIMIGGGSDSPIESFNPLKSIDAAVNRRPFGSQTQYFTEECLSVYEALKLFTVNAAVVGHRPDNGMIKAGYLADFTVLERDPLTTGNIADIRNKMTIVDGDIVYRQ</sequence>
<feature type="domain" description="Amidohydrolase 3" evidence="1">
    <location>
        <begin position="44"/>
        <end position="507"/>
    </location>
</feature>
<dbReference type="Proteomes" id="UP000295310">
    <property type="component" value="Unassembled WGS sequence"/>
</dbReference>